<evidence type="ECO:0000313" key="2">
    <source>
        <dbReference type="Proteomes" id="UP001257627"/>
    </source>
</evidence>
<protein>
    <submittedName>
        <fullName evidence="1">DUF5994 family protein</fullName>
    </submittedName>
</protein>
<sequence>MATTPRPLRSLRPLRLRLAPSGNGPRHIDGAWWPRSDDLTAELPRLIRALPHSWPQIAHVTVNAAMWSAFPGRILIANHVIQLHRAAGLHTPDTLCLLAPGRGRWDLLVIPPHTAKAEAARLMATAESPEGPSWPDLFPRHSLLA</sequence>
<accession>A0ABU3UHG4</accession>
<evidence type="ECO:0000313" key="1">
    <source>
        <dbReference type="EMBL" id="MDU8993291.1"/>
    </source>
</evidence>
<dbReference type="InterPro" id="IPR046036">
    <property type="entry name" value="DUF5994"/>
</dbReference>
<proteinExistence type="predicted"/>
<dbReference type="RefSeq" id="WP_143609654.1">
    <property type="nucleotide sequence ID" value="NZ_CP107955.1"/>
</dbReference>
<reference evidence="1 2" key="1">
    <citation type="submission" date="2023-02" db="EMBL/GenBank/DDBJ databases">
        <authorList>
            <person name="Maleckis M."/>
        </authorList>
    </citation>
    <scope>NUCLEOTIDE SEQUENCE [LARGE SCALE GENOMIC DNA]</scope>
    <source>
        <strain evidence="1 2">P8-A2</strain>
    </source>
</reference>
<keyword evidence="2" id="KW-1185">Reference proteome</keyword>
<gene>
    <name evidence="1" type="ORF">PU648_13205</name>
</gene>
<dbReference type="Proteomes" id="UP001257627">
    <property type="component" value="Unassembled WGS sequence"/>
</dbReference>
<dbReference type="EMBL" id="JARAKF010000001">
    <property type="protein sequence ID" value="MDU8993291.1"/>
    <property type="molecule type" value="Genomic_DNA"/>
</dbReference>
<dbReference type="Pfam" id="PF19457">
    <property type="entry name" value="DUF5994"/>
    <property type="match status" value="1"/>
</dbReference>
<organism evidence="1 2">
    <name type="scientific">Streptomyces mirabilis</name>
    <dbReference type="NCBI Taxonomy" id="68239"/>
    <lineage>
        <taxon>Bacteria</taxon>
        <taxon>Bacillati</taxon>
        <taxon>Actinomycetota</taxon>
        <taxon>Actinomycetes</taxon>
        <taxon>Kitasatosporales</taxon>
        <taxon>Streptomycetaceae</taxon>
        <taxon>Streptomyces</taxon>
    </lineage>
</organism>
<comment type="caution">
    <text evidence="1">The sequence shown here is derived from an EMBL/GenBank/DDBJ whole genome shotgun (WGS) entry which is preliminary data.</text>
</comment>
<name>A0ABU3UHG4_9ACTN</name>